<evidence type="ECO:0000313" key="1">
    <source>
        <dbReference type="EMBL" id="SPQ18460.1"/>
    </source>
</evidence>
<organism evidence="1 2">
    <name type="scientific">Thermothielavioides terrestris</name>
    <dbReference type="NCBI Taxonomy" id="2587410"/>
    <lineage>
        <taxon>Eukaryota</taxon>
        <taxon>Fungi</taxon>
        <taxon>Dikarya</taxon>
        <taxon>Ascomycota</taxon>
        <taxon>Pezizomycotina</taxon>
        <taxon>Sordariomycetes</taxon>
        <taxon>Sordariomycetidae</taxon>
        <taxon>Sordariales</taxon>
        <taxon>Chaetomiaceae</taxon>
        <taxon>Thermothielavioides</taxon>
    </lineage>
</organism>
<protein>
    <submittedName>
        <fullName evidence="1">C57a2f82-e08c-4115-ac9b-1e1a3fdd51d5</fullName>
    </submittedName>
</protein>
<dbReference type="AlphaFoldDB" id="A0A446B7G5"/>
<proteinExistence type="predicted"/>
<dbReference type="EMBL" id="OUUZ01000001">
    <property type="protein sequence ID" value="SPQ18460.1"/>
    <property type="molecule type" value="Genomic_DNA"/>
</dbReference>
<name>A0A446B7G5_9PEZI</name>
<gene>
    <name evidence="1" type="ORF">TT172_LOCUS879</name>
</gene>
<sequence length="56" mass="5810">MSPSTAGGTAPVLCAELSPFWALVCDADASRDRVVMSRSGVGSACRAHLAYRAQPD</sequence>
<accession>A0A446B7G5</accession>
<evidence type="ECO:0000313" key="2">
    <source>
        <dbReference type="Proteomes" id="UP000289323"/>
    </source>
</evidence>
<reference evidence="1 2" key="1">
    <citation type="submission" date="2018-04" db="EMBL/GenBank/DDBJ databases">
        <authorList>
            <person name="Huttner S."/>
            <person name="Dainat J."/>
        </authorList>
    </citation>
    <scope>NUCLEOTIDE SEQUENCE [LARGE SCALE GENOMIC DNA]</scope>
</reference>
<dbReference type="Proteomes" id="UP000289323">
    <property type="component" value="Unassembled WGS sequence"/>
</dbReference>